<evidence type="ECO:0000313" key="1">
    <source>
        <dbReference type="EMBL" id="EKG11650.1"/>
    </source>
</evidence>
<reference evidence="1 2" key="1">
    <citation type="journal article" date="2012" name="BMC Genomics">
        <title>Tools to kill: Genome of one of the most destructive plant pathogenic fungi Macrophomina phaseolina.</title>
        <authorList>
            <person name="Islam M.S."/>
            <person name="Haque M.S."/>
            <person name="Islam M.M."/>
            <person name="Emdad E.M."/>
            <person name="Halim A."/>
            <person name="Hossen Q.M.M."/>
            <person name="Hossain M.Z."/>
            <person name="Ahmed B."/>
            <person name="Rahim S."/>
            <person name="Rahman M.S."/>
            <person name="Alam M.M."/>
            <person name="Hou S."/>
            <person name="Wan X."/>
            <person name="Saito J.A."/>
            <person name="Alam M."/>
        </authorList>
    </citation>
    <scope>NUCLEOTIDE SEQUENCE [LARGE SCALE GENOMIC DNA]</scope>
    <source>
        <strain evidence="1 2">MS6</strain>
    </source>
</reference>
<dbReference type="EMBL" id="AHHD01000467">
    <property type="protein sequence ID" value="EKG11650.1"/>
    <property type="molecule type" value="Genomic_DNA"/>
</dbReference>
<dbReference type="VEuPathDB" id="FungiDB:MPH_11143"/>
<sequence>MLSHSCTTKPNYPWAIILSPFLLHKLHAITTSLRPQVLITALFLSCTKSLSATGFALPLYIDPSSFCLLILPAFLCCKRSTKPVYYLLCIEGGWSNGSFVQFGVDRFSVAFELRSHRMWFSTSRYNDGLVLFSDGWISPWRWFL</sequence>
<protein>
    <submittedName>
        <fullName evidence="1">Uncharacterized protein</fullName>
    </submittedName>
</protein>
<dbReference type="Proteomes" id="UP000007129">
    <property type="component" value="Unassembled WGS sequence"/>
</dbReference>
<organism evidence="1 2">
    <name type="scientific">Macrophomina phaseolina (strain MS6)</name>
    <name type="common">Charcoal rot fungus</name>
    <dbReference type="NCBI Taxonomy" id="1126212"/>
    <lineage>
        <taxon>Eukaryota</taxon>
        <taxon>Fungi</taxon>
        <taxon>Dikarya</taxon>
        <taxon>Ascomycota</taxon>
        <taxon>Pezizomycotina</taxon>
        <taxon>Dothideomycetes</taxon>
        <taxon>Dothideomycetes incertae sedis</taxon>
        <taxon>Botryosphaeriales</taxon>
        <taxon>Botryosphaeriaceae</taxon>
        <taxon>Macrophomina</taxon>
    </lineage>
</organism>
<evidence type="ECO:0000313" key="2">
    <source>
        <dbReference type="Proteomes" id="UP000007129"/>
    </source>
</evidence>
<name>K2S4L1_MACPH</name>
<proteinExistence type="predicted"/>
<gene>
    <name evidence="1" type="ORF">MPH_11143</name>
</gene>
<dbReference type="HOGENOM" id="CLU_1796844_0_0_1"/>
<dbReference type="InParanoid" id="K2S4L1"/>
<comment type="caution">
    <text evidence="1">The sequence shown here is derived from an EMBL/GenBank/DDBJ whole genome shotgun (WGS) entry which is preliminary data.</text>
</comment>
<accession>K2S4L1</accession>
<dbReference type="AlphaFoldDB" id="K2S4L1"/>